<evidence type="ECO:0000256" key="8">
    <source>
        <dbReference type="SAM" id="Phobius"/>
    </source>
</evidence>
<reference evidence="11 12" key="1">
    <citation type="submission" date="2024-06" db="EMBL/GenBank/DDBJ databases">
        <title>Genomic Encyclopedia of Type Strains, Phase IV (KMG-IV): sequencing the most valuable type-strain genomes for metagenomic binning, comparative biology and taxonomic classification.</title>
        <authorList>
            <person name="Goeker M."/>
        </authorList>
    </citation>
    <scope>NUCLEOTIDE SEQUENCE [LARGE SCALE GENOMIC DNA]</scope>
    <source>
        <strain evidence="11 12">DSM 27865</strain>
    </source>
</reference>
<dbReference type="InterPro" id="IPR036640">
    <property type="entry name" value="ABC1_TM_sf"/>
</dbReference>
<keyword evidence="5 11" id="KW-0067">ATP-binding</keyword>
<dbReference type="InterPro" id="IPR017871">
    <property type="entry name" value="ABC_transporter-like_CS"/>
</dbReference>
<dbReference type="NCBIfam" id="TIGR02868">
    <property type="entry name" value="CydC"/>
    <property type="match status" value="1"/>
</dbReference>
<evidence type="ECO:0000256" key="2">
    <source>
        <dbReference type="ARBA" id="ARBA00005417"/>
    </source>
</evidence>
<comment type="subcellular location">
    <subcellularLocation>
        <location evidence="1">Cell membrane</location>
        <topology evidence="1">Multi-pass membrane protein</topology>
    </subcellularLocation>
</comment>
<accession>A0ABV2N3V4</accession>
<comment type="similarity">
    <text evidence="2">Belongs to the ABC transporter superfamily.</text>
</comment>
<feature type="transmembrane region" description="Helical" evidence="8">
    <location>
        <begin position="45"/>
        <end position="67"/>
    </location>
</feature>
<dbReference type="GO" id="GO:0005524">
    <property type="term" value="F:ATP binding"/>
    <property type="evidence" value="ECO:0007669"/>
    <property type="project" value="UniProtKB-KW"/>
</dbReference>
<feature type="transmembrane region" description="Helical" evidence="8">
    <location>
        <begin position="255"/>
        <end position="275"/>
    </location>
</feature>
<dbReference type="Gene3D" id="1.20.1560.10">
    <property type="entry name" value="ABC transporter type 1, transmembrane domain"/>
    <property type="match status" value="1"/>
</dbReference>
<evidence type="ECO:0000313" key="12">
    <source>
        <dbReference type="Proteomes" id="UP001549076"/>
    </source>
</evidence>
<dbReference type="PROSITE" id="PS50893">
    <property type="entry name" value="ABC_TRANSPORTER_2"/>
    <property type="match status" value="1"/>
</dbReference>
<keyword evidence="4" id="KW-0547">Nucleotide-binding</keyword>
<dbReference type="InterPro" id="IPR003439">
    <property type="entry name" value="ABC_transporter-like_ATP-bd"/>
</dbReference>
<dbReference type="PROSITE" id="PS50929">
    <property type="entry name" value="ABC_TM1F"/>
    <property type="match status" value="1"/>
</dbReference>
<evidence type="ECO:0000256" key="5">
    <source>
        <dbReference type="ARBA" id="ARBA00022840"/>
    </source>
</evidence>
<feature type="domain" description="ABC transporter" evidence="9">
    <location>
        <begin position="344"/>
        <end position="561"/>
    </location>
</feature>
<keyword evidence="6 8" id="KW-1133">Transmembrane helix</keyword>
<feature type="transmembrane region" description="Helical" evidence="8">
    <location>
        <begin position="170"/>
        <end position="189"/>
    </location>
</feature>
<dbReference type="Gene3D" id="3.40.50.300">
    <property type="entry name" value="P-loop containing nucleotide triphosphate hydrolases"/>
    <property type="match status" value="1"/>
</dbReference>
<comment type="caution">
    <text evidence="11">The sequence shown here is derived from an EMBL/GenBank/DDBJ whole genome shotgun (WGS) entry which is preliminary data.</text>
</comment>
<feature type="transmembrane region" description="Helical" evidence="8">
    <location>
        <begin position="139"/>
        <end position="164"/>
    </location>
</feature>
<dbReference type="Proteomes" id="UP001549076">
    <property type="component" value="Unassembled WGS sequence"/>
</dbReference>
<dbReference type="InterPro" id="IPR003593">
    <property type="entry name" value="AAA+_ATPase"/>
</dbReference>
<feature type="transmembrane region" description="Helical" evidence="8">
    <location>
        <begin position="281"/>
        <end position="303"/>
    </location>
</feature>
<protein>
    <submittedName>
        <fullName evidence="11">ATP-binding cassette subfamily C protein CydC</fullName>
    </submittedName>
</protein>
<dbReference type="PANTHER" id="PTHR24221">
    <property type="entry name" value="ATP-BINDING CASSETTE SUB-FAMILY B"/>
    <property type="match status" value="1"/>
</dbReference>
<sequence>MSGMRHLRTVLALFWSGNRPMLAAGAALALTTALAGIALLGLSGWFITATAIAGASLATALVFDVFAPAAGIRFLALARTASRYGERLVTHDATLQVLARLRERLFRSFAGDEAARRLAARPARLLFRLTVDIDALDSLYLRVVVPLAAAVGSALVTALVLGLIAPVLGAGIGAALIVAGLAIPAAAAARAKKPARRRAHALEVLRARTIDLMRGQSDLVMANRLAAQAAAVSAADARLAGAEDALNRIETGTGLAFAIAGAGLVAVTLVAAAMLAENGAIGASVAALAVFVALASLEPFTALRRGALEFGRVLLSARRLRPKLEEAAGTSPRPSMPSNLLHAVEIDGVTVRYDAAGCPVLAGQSLIVGKGEHVALIGASGAGKSTLLSLIAGEIAPEAGTVATLPATLLTQRSELFHDTLRGNLALARADAGEAGMLDALHAAGLGPFVASLPDGLDTVLGEGGIGLSAGQARRLALARLLLRDTCVWLLDEPTEGLDGATARDVIERLDARAQDRALVIVTHVRREAELADRIVLVEGGRIVADAARGSEGHEELLGRLRPD</sequence>
<evidence type="ECO:0000256" key="3">
    <source>
        <dbReference type="ARBA" id="ARBA00022692"/>
    </source>
</evidence>
<dbReference type="InterPro" id="IPR011527">
    <property type="entry name" value="ABC1_TM_dom"/>
</dbReference>
<organism evidence="11 12">
    <name type="scientific">Aquamicrobium terrae</name>
    <dbReference type="NCBI Taxonomy" id="1324945"/>
    <lineage>
        <taxon>Bacteria</taxon>
        <taxon>Pseudomonadati</taxon>
        <taxon>Pseudomonadota</taxon>
        <taxon>Alphaproteobacteria</taxon>
        <taxon>Hyphomicrobiales</taxon>
        <taxon>Phyllobacteriaceae</taxon>
        <taxon>Aquamicrobium</taxon>
    </lineage>
</organism>
<dbReference type="SUPFAM" id="SSF90123">
    <property type="entry name" value="ABC transporter transmembrane region"/>
    <property type="match status" value="1"/>
</dbReference>
<name>A0ABV2N3V4_9HYPH</name>
<dbReference type="EMBL" id="JBEPML010000017">
    <property type="protein sequence ID" value="MET3793755.1"/>
    <property type="molecule type" value="Genomic_DNA"/>
</dbReference>
<dbReference type="PANTHER" id="PTHR24221:SF654">
    <property type="entry name" value="ATP-BINDING CASSETTE SUB-FAMILY B MEMBER 6"/>
    <property type="match status" value="1"/>
</dbReference>
<evidence type="ECO:0000259" key="10">
    <source>
        <dbReference type="PROSITE" id="PS50929"/>
    </source>
</evidence>
<dbReference type="Pfam" id="PF00005">
    <property type="entry name" value="ABC_tran"/>
    <property type="match status" value="1"/>
</dbReference>
<evidence type="ECO:0000256" key="7">
    <source>
        <dbReference type="ARBA" id="ARBA00023136"/>
    </source>
</evidence>
<dbReference type="RefSeq" id="WP_354197915.1">
    <property type="nucleotide sequence ID" value="NZ_JBEPML010000017.1"/>
</dbReference>
<evidence type="ECO:0000259" key="9">
    <source>
        <dbReference type="PROSITE" id="PS50893"/>
    </source>
</evidence>
<proteinExistence type="inferred from homology"/>
<dbReference type="InterPro" id="IPR027417">
    <property type="entry name" value="P-loop_NTPase"/>
</dbReference>
<feature type="domain" description="ABC transmembrane type-1" evidence="10">
    <location>
        <begin position="23"/>
        <end position="312"/>
    </location>
</feature>
<keyword evidence="12" id="KW-1185">Reference proteome</keyword>
<evidence type="ECO:0000256" key="4">
    <source>
        <dbReference type="ARBA" id="ARBA00022741"/>
    </source>
</evidence>
<dbReference type="InterPro" id="IPR039421">
    <property type="entry name" value="Type_1_exporter"/>
</dbReference>
<gene>
    <name evidence="11" type="ORF">ABID37_003993</name>
</gene>
<dbReference type="PROSITE" id="PS00211">
    <property type="entry name" value="ABC_TRANSPORTER_1"/>
    <property type="match status" value="1"/>
</dbReference>
<dbReference type="InterPro" id="IPR014223">
    <property type="entry name" value="ABC_CydC/D"/>
</dbReference>
<evidence type="ECO:0000256" key="1">
    <source>
        <dbReference type="ARBA" id="ARBA00004651"/>
    </source>
</evidence>
<evidence type="ECO:0000256" key="6">
    <source>
        <dbReference type="ARBA" id="ARBA00022989"/>
    </source>
</evidence>
<keyword evidence="7 8" id="KW-0472">Membrane</keyword>
<evidence type="ECO:0000313" key="11">
    <source>
        <dbReference type="EMBL" id="MET3793755.1"/>
    </source>
</evidence>
<keyword evidence="3 8" id="KW-0812">Transmembrane</keyword>
<dbReference type="SMART" id="SM00382">
    <property type="entry name" value="AAA"/>
    <property type="match status" value="1"/>
</dbReference>
<dbReference type="SUPFAM" id="SSF52540">
    <property type="entry name" value="P-loop containing nucleoside triphosphate hydrolases"/>
    <property type="match status" value="1"/>
</dbReference>